<protein>
    <submittedName>
        <fullName evidence="8">Uncharacterized protein</fullName>
    </submittedName>
</protein>
<keyword evidence="10" id="KW-1185">Reference proteome</keyword>
<keyword evidence="7" id="KW-1133">Transmembrane helix</keyword>
<keyword evidence="3" id="KW-0498">Mitosis</keyword>
<proteinExistence type="predicted"/>
<dbReference type="GO" id="GO:0005634">
    <property type="term" value="C:nucleus"/>
    <property type="evidence" value="ECO:0007669"/>
    <property type="project" value="UniProtKB-SubCell"/>
</dbReference>
<dbReference type="InterPro" id="IPR011989">
    <property type="entry name" value="ARM-like"/>
</dbReference>
<feature type="transmembrane region" description="Helical" evidence="7">
    <location>
        <begin position="1669"/>
        <end position="1693"/>
    </location>
</feature>
<dbReference type="Pfam" id="PF01066">
    <property type="entry name" value="CDP-OH_P_transf"/>
    <property type="match status" value="1"/>
</dbReference>
<keyword evidence="7" id="KW-0812">Transmembrane</keyword>
<feature type="transmembrane region" description="Helical" evidence="7">
    <location>
        <begin position="1625"/>
        <end position="1648"/>
    </location>
</feature>
<feature type="compositionally biased region" description="Low complexity" evidence="6">
    <location>
        <begin position="1321"/>
        <end position="1334"/>
    </location>
</feature>
<dbReference type="SUPFAM" id="SSF48371">
    <property type="entry name" value="ARM repeat"/>
    <property type="match status" value="1"/>
</dbReference>
<keyword evidence="5" id="KW-0131">Cell cycle</keyword>
<dbReference type="GO" id="GO:0016020">
    <property type="term" value="C:membrane"/>
    <property type="evidence" value="ECO:0007669"/>
    <property type="project" value="InterPro"/>
</dbReference>
<comment type="subcellular location">
    <subcellularLocation>
        <location evidence="1">Nucleus</location>
    </subcellularLocation>
</comment>
<dbReference type="GO" id="GO:0000785">
    <property type="term" value="C:chromatin"/>
    <property type="evidence" value="ECO:0007669"/>
    <property type="project" value="TreeGrafter"/>
</dbReference>
<dbReference type="Proteomes" id="UP000663829">
    <property type="component" value="Unassembled WGS sequence"/>
</dbReference>
<sequence>MHSSSEVEVLPSQVSSCSTNLPINKLLENLNKNQRLLQSLPQNYKKRESFTVLYKTLVNDYFYLHERPDVQLSAAICLADIIRIWAPNLPDIPPEKTLNMFLFLARQLSGLKDIDDPLYNRRYYLIENLSMVQSFIPAISLEENNGCQISSVIFTNLFNAVQKNHSVQLKNLMNDLLSVLLAEYESVPFPLLELLFERIIDPEKKLREECYELVESIIRKTEVYLKSAIVNYFKAVLVTEDIENLKLANKIYYIFDEFCHISESIVDDLIPFIEHRLTVANEKHRRDATKIVAYVLSSPNNDFALKHKSLWTTFLQKFRDTTDIQLTCIKPLKNFFFNHQELRADLEPLIYQLSHSPDQEIRTQIIAQVRVILNGNLENINATMRSILIERARDKVWEIRKETLDFLGHCYKKECSSGSWSDKIQKQLSWVANCIINLYYQASLQDKLLAERILSFYLMPWDFSADEKVRVLLNLYSNVDENAQRAIREIFNTKFIFRRHLLRVVELGLQMADPSTSNDQKELTEIKLVNLIHSISTRSLPNPEKNEVLLKAFVVHAIKTHRERSSTTLSMLMLLKKALAENINSKEAYAYANIIGQQLLDESIKEQKRCPTTTPERKDEISTISDLNGNGQFAKMCTLVKTVFEKISTLLFDQESMAKLLEFIYGKIVSEQEQTPLYYENINQLLKIFLQHPFIFDHTDIQTTLSKLLNLRILELVPMILKIIEVCAPSIIAKNPTLHTSFQSQLLELLSLHPPIVKRVIHCLYALYPDTRDKIFQKIIEDTLYDEIDGEQLFASRLVALGHMIYLAPLTVGRSGKRILGKISRYILDENSDKEHNFALLPDEPNTDSEIGPETRVKRELIKAMTRAVCGLQDNSIGLFPIVYRLIRKCIEGNDEDFVGRLNEAEVAYIRLCGLSCLLQLICNPYFYPNIIPDDFFLILTLLRDPLSRIRSKAYRKLIDRLREPTNPVELLALVAFAAKEPEREHRDQIRRSMLTVIDQRREYIKLQLSYKTATINDMESEDDNALLNNNQTLGNRSTIDCKLNPEYSLAYFIYFLSKSPAYILPDDNDLLHTMTDYILFLIDSLLLRCDATVGLFYKGLLRSIKSSEDVKISKNRNDALERKDSTKKLHVLADLTYVILSQRASSIMMCTASSVVPLPENYYKKTKFNHYSCLPKDFKLKLYKPSTMPTIMMAGQTGKTTKKLLSADERSTTPEEDGKRKKKIMSACEEAADETSITPEEDGKRKKKIMSACEEAADERSTASEEDGKRKKKIMSACEEVADETSTTPEEDGKRKKKIMSACEEAEDDQHAMKRKRTTSSADSSYSGDESNSPIMKSKCQIKIFKSRRQNHINDKVNSGSDDENTIYSFNNGNRKKGETSSPLRLPTTRKRQTIVVPSPPQLPSPQAKHLSGRMNTLQTMRAKTTEEEEEEQVTPSPPRRNSEMKKNGSSDITKKSIIKTREIYSDEDEITTSTTNGDTVSDRITESQITVTGRQSSLTSTRIDLSASSEHIKSNSLINNNNNTTKNNEEEKKKDRFLTIPNALTVGRILCTPLIGYFIVTEYYTSALILFLSAGMTDLLDGYIARRFPSQQSAIGSFLDPFADKILVGVVVIAAWYKALIPLWLLALILVRDIAIMLVAGYIRFISVDKPRTLKKVLNMKEATVQLYPTFVSKVNTGVQIGLFTLCLASPVFNYQHSDWMTVIYLLSAASTGVSWLSYVAQGKQTFKLLGKKNPPST</sequence>
<evidence type="ECO:0000256" key="7">
    <source>
        <dbReference type="SAM" id="Phobius"/>
    </source>
</evidence>
<name>A0A813RB25_9BILA</name>
<dbReference type="InterPro" id="IPR043130">
    <property type="entry name" value="CDP-OH_PTrfase_TM_dom"/>
</dbReference>
<feature type="compositionally biased region" description="Polar residues" evidence="6">
    <location>
        <begin position="1357"/>
        <end position="1374"/>
    </location>
</feature>
<keyword evidence="4" id="KW-0539">Nucleus</keyword>
<dbReference type="Pfam" id="PF20168">
    <property type="entry name" value="PDS5"/>
    <property type="match status" value="1"/>
</dbReference>
<dbReference type="GO" id="GO:0006281">
    <property type="term" value="P:DNA repair"/>
    <property type="evidence" value="ECO:0007669"/>
    <property type="project" value="TreeGrafter"/>
</dbReference>
<feature type="region of interest" description="Disordered" evidence="6">
    <location>
        <begin position="1422"/>
        <end position="1500"/>
    </location>
</feature>
<keyword evidence="7" id="KW-0472">Membrane</keyword>
<feature type="compositionally biased region" description="Polar residues" evidence="6">
    <location>
        <begin position="1488"/>
        <end position="1500"/>
    </location>
</feature>
<feature type="region of interest" description="Disordered" evidence="6">
    <location>
        <begin position="1352"/>
        <end position="1391"/>
    </location>
</feature>
<dbReference type="InterPro" id="IPR016024">
    <property type="entry name" value="ARM-type_fold"/>
</dbReference>
<feature type="compositionally biased region" description="Basic and acidic residues" evidence="6">
    <location>
        <begin position="1442"/>
        <end position="1466"/>
    </location>
</feature>
<dbReference type="EMBL" id="CAJOBC010000263">
    <property type="protein sequence ID" value="CAF3562449.1"/>
    <property type="molecule type" value="Genomic_DNA"/>
</dbReference>
<feature type="compositionally biased region" description="Basic and acidic residues" evidence="6">
    <location>
        <begin position="1259"/>
        <end position="1270"/>
    </location>
</feature>
<evidence type="ECO:0000256" key="3">
    <source>
        <dbReference type="ARBA" id="ARBA00022776"/>
    </source>
</evidence>
<evidence type="ECO:0000313" key="10">
    <source>
        <dbReference type="Proteomes" id="UP000663829"/>
    </source>
</evidence>
<reference evidence="8" key="1">
    <citation type="submission" date="2021-02" db="EMBL/GenBank/DDBJ databases">
        <authorList>
            <person name="Nowell W R."/>
        </authorList>
    </citation>
    <scope>NUCLEOTIDE SEQUENCE</scope>
</reference>
<keyword evidence="2" id="KW-0132">Cell division</keyword>
<dbReference type="GO" id="GO:0016780">
    <property type="term" value="F:phosphotransferase activity, for other substituted phosphate groups"/>
    <property type="evidence" value="ECO:0007669"/>
    <property type="project" value="InterPro"/>
</dbReference>
<organism evidence="8 10">
    <name type="scientific">Didymodactylos carnosus</name>
    <dbReference type="NCBI Taxonomy" id="1234261"/>
    <lineage>
        <taxon>Eukaryota</taxon>
        <taxon>Metazoa</taxon>
        <taxon>Spiralia</taxon>
        <taxon>Gnathifera</taxon>
        <taxon>Rotifera</taxon>
        <taxon>Eurotatoria</taxon>
        <taxon>Bdelloidea</taxon>
        <taxon>Philodinida</taxon>
        <taxon>Philodinidae</taxon>
        <taxon>Didymodactylos</taxon>
    </lineage>
</organism>
<dbReference type="GO" id="GO:0007064">
    <property type="term" value="P:mitotic sister chromatid cohesion"/>
    <property type="evidence" value="ECO:0007669"/>
    <property type="project" value="InterPro"/>
</dbReference>
<evidence type="ECO:0000256" key="5">
    <source>
        <dbReference type="ARBA" id="ARBA00023306"/>
    </source>
</evidence>
<feature type="transmembrane region" description="Helical" evidence="7">
    <location>
        <begin position="1705"/>
        <end position="1723"/>
    </location>
</feature>
<dbReference type="PANTHER" id="PTHR12663">
    <property type="entry name" value="ANDROGEN INDUCED INHIBITOR OF PROLIFERATION AS3 / PDS5-RELATED"/>
    <property type="match status" value="1"/>
</dbReference>
<evidence type="ECO:0000256" key="6">
    <source>
        <dbReference type="SAM" id="MobiDB-lite"/>
    </source>
</evidence>
<feature type="transmembrane region" description="Helical" evidence="7">
    <location>
        <begin position="1599"/>
        <end position="1619"/>
    </location>
</feature>
<dbReference type="Gene3D" id="1.25.10.10">
    <property type="entry name" value="Leucine-rich Repeat Variant"/>
    <property type="match status" value="1"/>
</dbReference>
<dbReference type="GO" id="GO:0008654">
    <property type="term" value="P:phospholipid biosynthetic process"/>
    <property type="evidence" value="ECO:0007669"/>
    <property type="project" value="InterPro"/>
</dbReference>
<evidence type="ECO:0000256" key="1">
    <source>
        <dbReference type="ARBA" id="ARBA00004123"/>
    </source>
</evidence>
<dbReference type="PANTHER" id="PTHR12663:SF0">
    <property type="entry name" value="PRECOCIOUS DISSOCIATION OF SISTERS 5, ISOFORM A"/>
    <property type="match status" value="1"/>
</dbReference>
<evidence type="ECO:0000256" key="2">
    <source>
        <dbReference type="ARBA" id="ARBA00022618"/>
    </source>
</evidence>
<evidence type="ECO:0000313" key="8">
    <source>
        <dbReference type="EMBL" id="CAF0779447.1"/>
    </source>
</evidence>
<evidence type="ECO:0000256" key="4">
    <source>
        <dbReference type="ARBA" id="ARBA00023242"/>
    </source>
</evidence>
<dbReference type="GO" id="GO:0051301">
    <property type="term" value="P:cell division"/>
    <property type="evidence" value="ECO:0007669"/>
    <property type="project" value="UniProtKB-KW"/>
</dbReference>
<dbReference type="Gene3D" id="1.20.120.1760">
    <property type="match status" value="1"/>
</dbReference>
<comment type="caution">
    <text evidence="8">The sequence shown here is derived from an EMBL/GenBank/DDBJ whole genome shotgun (WGS) entry which is preliminary data.</text>
</comment>
<feature type="region of interest" description="Disordered" evidence="6">
    <location>
        <begin position="1199"/>
        <end position="1338"/>
    </location>
</feature>
<dbReference type="InterPro" id="IPR039776">
    <property type="entry name" value="Pds5"/>
</dbReference>
<accession>A0A813RB25</accession>
<dbReference type="OrthoDB" id="10020554at2759"/>
<dbReference type="Proteomes" id="UP000681722">
    <property type="component" value="Unassembled WGS sequence"/>
</dbReference>
<dbReference type="InterPro" id="IPR000462">
    <property type="entry name" value="CDP-OH_P_trans"/>
</dbReference>
<evidence type="ECO:0000313" key="9">
    <source>
        <dbReference type="EMBL" id="CAF3562449.1"/>
    </source>
</evidence>
<dbReference type="EMBL" id="CAJNOQ010000263">
    <property type="protein sequence ID" value="CAF0779447.1"/>
    <property type="molecule type" value="Genomic_DNA"/>
</dbReference>
<feature type="compositionally biased region" description="Basic and acidic residues" evidence="6">
    <location>
        <begin position="1206"/>
        <end position="1220"/>
    </location>
</feature>
<gene>
    <name evidence="8" type="ORF">GPM918_LOCUS2379</name>
    <name evidence="9" type="ORF">SRO942_LOCUS2379</name>
</gene>